<dbReference type="InterPro" id="IPR014721">
    <property type="entry name" value="Ribsml_uS5_D2-typ_fold_subgr"/>
</dbReference>
<dbReference type="SUPFAM" id="SSF50447">
    <property type="entry name" value="Translation proteins"/>
    <property type="match status" value="1"/>
</dbReference>
<dbReference type="CDD" id="cd01434">
    <property type="entry name" value="EFG_mtEFG1_IV"/>
    <property type="match status" value="1"/>
</dbReference>
<dbReference type="Pfam" id="PF14492">
    <property type="entry name" value="EFG_III"/>
    <property type="match status" value="1"/>
</dbReference>
<keyword evidence="7" id="KW-0251">Elongation factor</keyword>
<dbReference type="InterPro" id="IPR000795">
    <property type="entry name" value="T_Tr_GTP-bd_dom"/>
</dbReference>
<dbReference type="InterPro" id="IPR035649">
    <property type="entry name" value="EFG_V"/>
</dbReference>
<dbReference type="PRINTS" id="PR00315">
    <property type="entry name" value="ELONGATNFCT"/>
</dbReference>
<keyword evidence="8" id="KW-1185">Reference proteome</keyword>
<dbReference type="SMART" id="SM00889">
    <property type="entry name" value="EFG_IV"/>
    <property type="match status" value="1"/>
</dbReference>
<dbReference type="FunFam" id="3.40.50.300:FF:001994">
    <property type="entry name" value="Translation elongation factor G"/>
    <property type="match status" value="1"/>
</dbReference>
<keyword evidence="3" id="KW-0547">Nucleotide-binding</keyword>
<dbReference type="CDD" id="cd16262">
    <property type="entry name" value="EFG_III"/>
    <property type="match status" value="1"/>
</dbReference>
<evidence type="ECO:0000313" key="7">
    <source>
        <dbReference type="EMBL" id="VBB05674.1"/>
    </source>
</evidence>
<dbReference type="InterPro" id="IPR009022">
    <property type="entry name" value="EFG_III"/>
</dbReference>
<dbReference type="Proteomes" id="UP000277811">
    <property type="component" value="Unassembled WGS sequence"/>
</dbReference>
<dbReference type="NCBIfam" id="NF009381">
    <property type="entry name" value="PRK12740.1-5"/>
    <property type="match status" value="1"/>
</dbReference>
<dbReference type="InterPro" id="IPR041095">
    <property type="entry name" value="EFG_II"/>
</dbReference>
<dbReference type="CDD" id="cd04170">
    <property type="entry name" value="EF-G_bact"/>
    <property type="match status" value="1"/>
</dbReference>
<evidence type="ECO:0000313" key="8">
    <source>
        <dbReference type="Proteomes" id="UP000277811"/>
    </source>
</evidence>
<dbReference type="EMBL" id="UPPP01000057">
    <property type="protein sequence ID" value="VBB05674.1"/>
    <property type="molecule type" value="Genomic_DNA"/>
</dbReference>
<dbReference type="InterPro" id="IPR027417">
    <property type="entry name" value="P-loop_NTPase"/>
</dbReference>
<proteinExistence type="inferred from homology"/>
<dbReference type="GO" id="GO:0005525">
    <property type="term" value="F:GTP binding"/>
    <property type="evidence" value="ECO:0007669"/>
    <property type="project" value="UniProtKB-UniRule"/>
</dbReference>
<dbReference type="PROSITE" id="PS51722">
    <property type="entry name" value="G_TR_2"/>
    <property type="match status" value="1"/>
</dbReference>
<dbReference type="CDD" id="cd03713">
    <property type="entry name" value="EFG_mtEFG_C"/>
    <property type="match status" value="1"/>
</dbReference>
<dbReference type="Pfam" id="PF03764">
    <property type="entry name" value="EFG_IV"/>
    <property type="match status" value="1"/>
</dbReference>
<dbReference type="GO" id="GO:0003746">
    <property type="term" value="F:translation elongation factor activity"/>
    <property type="evidence" value="ECO:0007669"/>
    <property type="project" value="UniProtKB-UniRule"/>
</dbReference>
<dbReference type="NCBIfam" id="NF009379">
    <property type="entry name" value="PRK12740.1-3"/>
    <property type="match status" value="1"/>
</dbReference>
<protein>
    <recommendedName>
        <fullName evidence="2 5">Elongation factor G</fullName>
    </recommendedName>
</protein>
<dbReference type="CDD" id="cd04088">
    <property type="entry name" value="EFG_mtEFG_II"/>
    <property type="match status" value="1"/>
</dbReference>
<feature type="domain" description="Tr-type G" evidence="6">
    <location>
        <begin position="7"/>
        <end position="281"/>
    </location>
</feature>
<dbReference type="InterPro" id="IPR000640">
    <property type="entry name" value="EFG_V-like"/>
</dbReference>
<dbReference type="InterPro" id="IPR047872">
    <property type="entry name" value="EFG_IV"/>
</dbReference>
<comment type="similarity">
    <text evidence="1">Belongs to the TRAFAC class translation factor GTPase superfamily. Classic translation factor GTPase family. EF-G/EF-2 subfamily.</text>
</comment>
<dbReference type="NCBIfam" id="TIGR00231">
    <property type="entry name" value="small_GTP"/>
    <property type="match status" value="1"/>
</dbReference>
<dbReference type="OrthoDB" id="9804431at2"/>
<dbReference type="InterPro" id="IPR053905">
    <property type="entry name" value="EF-G-like_DII"/>
</dbReference>
<evidence type="ECO:0000256" key="2">
    <source>
        <dbReference type="ARBA" id="ARBA00017872"/>
    </source>
</evidence>
<dbReference type="Gene3D" id="3.40.50.300">
    <property type="entry name" value="P-loop containing nucleotide triphosphate hydrolases"/>
    <property type="match status" value="1"/>
</dbReference>
<dbReference type="InterPro" id="IPR005517">
    <property type="entry name" value="Transl_elong_EFG/EF2_IV"/>
</dbReference>
<evidence type="ECO:0000256" key="3">
    <source>
        <dbReference type="ARBA" id="ARBA00022741"/>
    </source>
</evidence>
<dbReference type="InterPro" id="IPR005225">
    <property type="entry name" value="Small_GTP-bd"/>
</dbReference>
<dbReference type="SUPFAM" id="SSF52540">
    <property type="entry name" value="P-loop containing nucleoside triphosphate hydrolases"/>
    <property type="match status" value="1"/>
</dbReference>
<name>A0A498R2I4_9FIRM</name>
<dbReference type="Pfam" id="PF22042">
    <property type="entry name" value="EF-G_D2"/>
    <property type="match status" value="1"/>
</dbReference>
<dbReference type="SMART" id="SM00838">
    <property type="entry name" value="EFG_C"/>
    <property type="match status" value="1"/>
</dbReference>
<dbReference type="NCBIfam" id="TIGR00484">
    <property type="entry name" value="EF-G"/>
    <property type="match status" value="1"/>
</dbReference>
<accession>A0A498R2I4</accession>
<dbReference type="AlphaFoldDB" id="A0A498R2I4"/>
<dbReference type="Pfam" id="PF00679">
    <property type="entry name" value="EFG_C"/>
    <property type="match status" value="1"/>
</dbReference>
<evidence type="ECO:0000256" key="4">
    <source>
        <dbReference type="ARBA" id="ARBA00023134"/>
    </source>
</evidence>
<dbReference type="Gene3D" id="3.30.70.240">
    <property type="match status" value="1"/>
</dbReference>
<keyword evidence="7" id="KW-0648">Protein biosynthesis</keyword>
<sequence>MKEYKSDRIRNVGIVAHGGAGKTSLSEAFLFNAGATNRLGRVDDGSAITDFEPEEMKRKVTISAALAPCEWHENKMNFIDTPGYADFVAEVKGVLRAVESVVVVLCAAAGVEVETEKVWGYAADLGLPRIAFINKMDRENADFQGVLHSMKEKLGGTIVPLQLPIGAVDTFKGVVDLVTMKAYIPANSQGIQYSEAEIPSDLVTQAQEARLALIEAAAETDDELLTKYLDGEELTDEEIKRGLVKGISQGSFCPVLCGSAYKNIGVRQLMDAVAMYLPSPEKKIASGGHPATRETIERNISDPFSALVFKTTADPFVGRLSFIRIFSGAIKPDSSLYNATKEKTERIGSIFTLRGKQQDPVNVANAGDIVVVAKLQEAATGDTLCDKDNPILFDPVSYPKPMFIMSIEAKNKGDEDKLGNSLHRMVDEDATFQLEKNNETHQLLVKGLSDLHLDVIVERMKRKFGIDVKLSEPKIPYRETIRSSVKVEYKHKKQSGGHGQYGHVWLQMDPVAPGGGFEFSESIFGGAVPRQYFPAVEKGIRDALSNGVLAGYPVTDIKVNLFDGSYHDVDSSEMAFKIAASSAFKKGALQAKPVLLEPVYSVEVTVPESYMGDIIGDFNSRRGRILGMEPVGKGLGVVRAQVPLTEVLRYSIDLRSMTQGRGRFDMTFDHYEDVPQRIAENIIASYKKEKTEE</sequence>
<dbReference type="FunFam" id="3.30.70.240:FF:000001">
    <property type="entry name" value="Elongation factor G"/>
    <property type="match status" value="1"/>
</dbReference>
<organism evidence="7 8">
    <name type="scientific">Lucifera butyrica</name>
    <dbReference type="NCBI Taxonomy" id="1351585"/>
    <lineage>
        <taxon>Bacteria</taxon>
        <taxon>Bacillati</taxon>
        <taxon>Bacillota</taxon>
        <taxon>Negativicutes</taxon>
        <taxon>Veillonellales</taxon>
        <taxon>Veillonellaceae</taxon>
        <taxon>Lucifera</taxon>
    </lineage>
</organism>
<evidence type="ECO:0000256" key="5">
    <source>
        <dbReference type="NCBIfam" id="TIGR00484"/>
    </source>
</evidence>
<dbReference type="PANTHER" id="PTHR43261:SF6">
    <property type="entry name" value="ELONGATION FACTOR G-LIKE PROTEIN"/>
    <property type="match status" value="1"/>
</dbReference>
<dbReference type="PANTHER" id="PTHR43261">
    <property type="entry name" value="TRANSLATION ELONGATION FACTOR G-RELATED"/>
    <property type="match status" value="1"/>
</dbReference>
<keyword evidence="4" id="KW-0342">GTP-binding</keyword>
<dbReference type="InterPro" id="IPR020568">
    <property type="entry name" value="Ribosomal_Su5_D2-typ_SF"/>
</dbReference>
<reference evidence="7 8" key="1">
    <citation type="submission" date="2018-06" db="EMBL/GenBank/DDBJ databases">
        <authorList>
            <person name="Strepis N."/>
        </authorList>
    </citation>
    <scope>NUCLEOTIDE SEQUENCE [LARGE SCALE GENOMIC DNA]</scope>
    <source>
        <strain evidence="7">LUCI</strain>
    </source>
</reference>
<dbReference type="Gene3D" id="3.30.70.870">
    <property type="entry name" value="Elongation Factor G (Translational Gtpase), domain 3"/>
    <property type="match status" value="1"/>
</dbReference>
<dbReference type="RefSeq" id="WP_122626649.1">
    <property type="nucleotide sequence ID" value="NZ_UPPP01000057.1"/>
</dbReference>
<dbReference type="GO" id="GO:0032790">
    <property type="term" value="P:ribosome disassembly"/>
    <property type="evidence" value="ECO:0007669"/>
    <property type="project" value="TreeGrafter"/>
</dbReference>
<evidence type="ECO:0000256" key="1">
    <source>
        <dbReference type="ARBA" id="ARBA00005870"/>
    </source>
</evidence>
<dbReference type="NCBIfam" id="NF009891">
    <property type="entry name" value="PRK13351.1-1"/>
    <property type="match status" value="1"/>
</dbReference>
<gene>
    <name evidence="7" type="ORF">LUCI_0885</name>
</gene>
<dbReference type="GO" id="GO:0003924">
    <property type="term" value="F:GTPase activity"/>
    <property type="evidence" value="ECO:0007669"/>
    <property type="project" value="InterPro"/>
</dbReference>
<dbReference type="InterPro" id="IPR035647">
    <property type="entry name" value="EFG_III/V"/>
</dbReference>
<dbReference type="Gene3D" id="3.30.230.10">
    <property type="match status" value="1"/>
</dbReference>
<dbReference type="SUPFAM" id="SSF54211">
    <property type="entry name" value="Ribosomal protein S5 domain 2-like"/>
    <property type="match status" value="1"/>
</dbReference>
<dbReference type="InterPro" id="IPR004540">
    <property type="entry name" value="Transl_elong_EFG/EF2"/>
</dbReference>
<evidence type="ECO:0000259" key="6">
    <source>
        <dbReference type="PROSITE" id="PS51722"/>
    </source>
</evidence>
<dbReference type="InterPro" id="IPR009000">
    <property type="entry name" value="Transl_B-barrel_sf"/>
</dbReference>
<dbReference type="FunFam" id="3.30.230.10:FF:000003">
    <property type="entry name" value="Elongation factor G"/>
    <property type="match status" value="1"/>
</dbReference>
<dbReference type="Pfam" id="PF00009">
    <property type="entry name" value="GTP_EFTU"/>
    <property type="match status" value="1"/>
</dbReference>
<dbReference type="Gene3D" id="2.40.30.10">
    <property type="entry name" value="Translation factors"/>
    <property type="match status" value="1"/>
</dbReference>
<dbReference type="SUPFAM" id="SSF54980">
    <property type="entry name" value="EF-G C-terminal domain-like"/>
    <property type="match status" value="2"/>
</dbReference>